<dbReference type="AlphaFoldDB" id="A0A652NDQ2"/>
<feature type="transmembrane region" description="Helical" evidence="1">
    <location>
        <begin position="48"/>
        <end position="66"/>
    </location>
</feature>
<name>A0A652NDQ2_9LACO</name>
<feature type="transmembrane region" description="Helical" evidence="1">
    <location>
        <begin position="155"/>
        <end position="176"/>
    </location>
</feature>
<evidence type="ECO:0000313" key="3">
    <source>
        <dbReference type="Proteomes" id="UP000442244"/>
    </source>
</evidence>
<organism evidence="2 3">
    <name type="scientific">Leuconostoc litchii</name>
    <dbReference type="NCBI Taxonomy" id="1981069"/>
    <lineage>
        <taxon>Bacteria</taxon>
        <taxon>Bacillati</taxon>
        <taxon>Bacillota</taxon>
        <taxon>Bacilli</taxon>
        <taxon>Lactobacillales</taxon>
        <taxon>Lactobacillaceae</taxon>
        <taxon>Leuconostoc</taxon>
    </lineage>
</organism>
<gene>
    <name evidence="2" type="ORF">ESZ47_09185</name>
</gene>
<feature type="transmembrane region" description="Helical" evidence="1">
    <location>
        <begin position="107"/>
        <end position="125"/>
    </location>
</feature>
<comment type="caution">
    <text evidence="2">The sequence shown here is derived from an EMBL/GenBank/DDBJ whole genome shotgun (WGS) entry which is preliminary data.</text>
</comment>
<keyword evidence="3" id="KW-1185">Reference proteome</keyword>
<evidence type="ECO:0008006" key="4">
    <source>
        <dbReference type="Google" id="ProtNLM"/>
    </source>
</evidence>
<dbReference type="Proteomes" id="UP000442244">
    <property type="component" value="Unassembled WGS sequence"/>
</dbReference>
<evidence type="ECO:0000256" key="1">
    <source>
        <dbReference type="SAM" id="Phobius"/>
    </source>
</evidence>
<proteinExistence type="predicted"/>
<keyword evidence="1" id="KW-0812">Transmembrane</keyword>
<keyword evidence="1" id="KW-1133">Transmembrane helix</keyword>
<reference evidence="2 3" key="1">
    <citation type="submission" date="2019-01" db="EMBL/GenBank/DDBJ databases">
        <title>Leuconostoc litchii sp. nov., a novel lactic acid bacterium isolated from lychee.</title>
        <authorList>
            <person name="Wang L.-T."/>
        </authorList>
    </citation>
    <scope>NUCLEOTIDE SEQUENCE [LARGE SCALE GENOMIC DNA]</scope>
    <source>
        <strain evidence="2 3">MB7</strain>
    </source>
</reference>
<feature type="transmembrane region" description="Helical" evidence="1">
    <location>
        <begin position="220"/>
        <end position="245"/>
    </location>
</feature>
<evidence type="ECO:0000313" key="2">
    <source>
        <dbReference type="EMBL" id="TYC46025.1"/>
    </source>
</evidence>
<sequence length="275" mass="32205">MEQEYFQQSNITRQLPDGRLMPRRLSNDARDKRSFENFYPIHFRDRRFWLPLAVILLSLNVVWWRLPLLHTKMLQGAITWQITPLLCYTISTALGMALMMIQNFRSLTSYVFFAISILFTFSSLIQSRHEIFVLLLILCLFLIMIQQLWLGLQNVLGLLLMSILATYTVPIAIFYVQNNYVTQRFIVQLLPMLFGFIFFFTPIIMPNPDGRKLSILTLGLFWVILFSHQVGINTIFIILCSILAFTLQFVKAKLGNWQNMGYVLLQAIAMLLLYR</sequence>
<dbReference type="OrthoDB" id="2143776at2"/>
<feature type="transmembrane region" description="Helical" evidence="1">
    <location>
        <begin position="185"/>
        <end position="205"/>
    </location>
</feature>
<feature type="transmembrane region" description="Helical" evidence="1">
    <location>
        <begin position="78"/>
        <end position="101"/>
    </location>
</feature>
<dbReference type="EMBL" id="SDGY01000010">
    <property type="protein sequence ID" value="TYC46025.1"/>
    <property type="molecule type" value="Genomic_DNA"/>
</dbReference>
<accession>A0A652NDQ2</accession>
<protein>
    <recommendedName>
        <fullName evidence="4">Integral membrane protein</fullName>
    </recommendedName>
</protein>
<feature type="transmembrane region" description="Helical" evidence="1">
    <location>
        <begin position="132"/>
        <end position="149"/>
    </location>
</feature>
<keyword evidence="1" id="KW-0472">Membrane</keyword>
<dbReference type="RefSeq" id="WP_148606686.1">
    <property type="nucleotide sequence ID" value="NZ_BSUV01000001.1"/>
</dbReference>